<dbReference type="InterPro" id="IPR012334">
    <property type="entry name" value="Pectin_lyas_fold"/>
</dbReference>
<proteinExistence type="predicted"/>
<organism evidence="2 3">
    <name type="scientific">Rubellicoccus peritrichatus</name>
    <dbReference type="NCBI Taxonomy" id="3080537"/>
    <lineage>
        <taxon>Bacteria</taxon>
        <taxon>Pseudomonadati</taxon>
        <taxon>Verrucomicrobiota</taxon>
        <taxon>Opitutia</taxon>
        <taxon>Puniceicoccales</taxon>
        <taxon>Cerasicoccaceae</taxon>
        <taxon>Rubellicoccus</taxon>
    </lineage>
</organism>
<evidence type="ECO:0000259" key="1">
    <source>
        <dbReference type="Pfam" id="PF12708"/>
    </source>
</evidence>
<dbReference type="InterPro" id="IPR011050">
    <property type="entry name" value="Pectin_lyase_fold/virulence"/>
</dbReference>
<dbReference type="KEGG" id="puo:RZN69_20610"/>
<dbReference type="Gene3D" id="2.160.20.10">
    <property type="entry name" value="Single-stranded right-handed beta-helix, Pectin lyase-like"/>
    <property type="match status" value="2"/>
</dbReference>
<dbReference type="GO" id="GO:0016787">
    <property type="term" value="F:hydrolase activity"/>
    <property type="evidence" value="ECO:0007669"/>
    <property type="project" value="UniProtKB-KW"/>
</dbReference>
<reference evidence="2 3" key="1">
    <citation type="submission" date="2023-10" db="EMBL/GenBank/DDBJ databases">
        <title>Rubellicoccus peritrichatus gen. nov., sp. nov., isolated from an algae of coral reef tank.</title>
        <authorList>
            <person name="Luo J."/>
        </authorList>
    </citation>
    <scope>NUCLEOTIDE SEQUENCE [LARGE SCALE GENOMIC DNA]</scope>
    <source>
        <strain evidence="2 3">CR14</strain>
    </source>
</reference>
<sequence>MPHLFVLIGYLLFLTNAFGKTTSDLWGEEGELWSPSGRLPDFSYAGYRFGEEPLPMPPVTANVKDYGAKGDGITDDTASFRRAIAETKEGAILIPEGRYMLSDIIWIEKPNIVLRGEGPDETILVFTTELEDVKPQMRATTTGRPTSRYSWYAGFLWVNGTINSEPISEVTSEAMMGDQTLALADVPSVKVGERVVIELTDDDEQSLVSHLYSEDPGNTSKIKNPTIIKFVSRVESVDGESVKLERYLPFDVRSEWSPMLKTYEPTVSEVGIEDLTIHFPVKPYEGHFTERGMNGIGMNGASDCWVRNVRIENCDSGIILYSNFCTVDGVVFTSDREPTDGDTGHHGLRSGVDCLFQNFDFQTSFIHDLGLSYRNWGNVFKNGIGTRLSLDHHKGVTFDNLFTDLYVGSGERVWRSGGGSDLGRHCGARGTFWGIHSDQPIPLPPNSFGPDSINIVGIDTEAASIMQPGGKWVETINSDNLYPTDLHAAQLERRLSKKKGSDQHPVGH</sequence>
<dbReference type="RefSeq" id="WP_317833357.1">
    <property type="nucleotide sequence ID" value="NZ_CP136920.1"/>
</dbReference>
<feature type="domain" description="Rhamnogalacturonase A/B/Epimerase-like pectate lyase" evidence="1">
    <location>
        <begin position="62"/>
        <end position="130"/>
    </location>
</feature>
<evidence type="ECO:0000313" key="3">
    <source>
        <dbReference type="Proteomes" id="UP001304300"/>
    </source>
</evidence>
<keyword evidence="3" id="KW-1185">Reference proteome</keyword>
<gene>
    <name evidence="2" type="ORF">RZN69_20610</name>
</gene>
<name>A0AAQ3LFG0_9BACT</name>
<keyword evidence="2" id="KW-0378">Hydrolase</keyword>
<dbReference type="Pfam" id="PF12708">
    <property type="entry name" value="Pect-lyase_RHGA_epim"/>
    <property type="match status" value="1"/>
</dbReference>
<dbReference type="InterPro" id="IPR024535">
    <property type="entry name" value="RHGA/B-epi-like_pectate_lyase"/>
</dbReference>
<dbReference type="Proteomes" id="UP001304300">
    <property type="component" value="Chromosome"/>
</dbReference>
<dbReference type="EMBL" id="CP136920">
    <property type="protein sequence ID" value="WOO41029.1"/>
    <property type="molecule type" value="Genomic_DNA"/>
</dbReference>
<protein>
    <submittedName>
        <fullName evidence="2">Glycosyl hydrolase family 28-related protein</fullName>
    </submittedName>
</protein>
<dbReference type="SUPFAM" id="SSF51126">
    <property type="entry name" value="Pectin lyase-like"/>
    <property type="match status" value="1"/>
</dbReference>
<evidence type="ECO:0000313" key="2">
    <source>
        <dbReference type="EMBL" id="WOO41029.1"/>
    </source>
</evidence>
<accession>A0AAQ3LFG0</accession>
<dbReference type="AlphaFoldDB" id="A0AAQ3LFG0"/>